<reference evidence="3" key="1">
    <citation type="submission" date="2023-07" db="EMBL/GenBank/DDBJ databases">
        <title>Chromosome-level Genome Assembly of Striped Snakehead (Channa striata).</title>
        <authorList>
            <person name="Liu H."/>
        </authorList>
    </citation>
    <scope>NUCLEOTIDE SEQUENCE</scope>
    <source>
        <strain evidence="3">Gz</strain>
        <tissue evidence="3">Muscle</tissue>
    </source>
</reference>
<feature type="compositionally biased region" description="Acidic residues" evidence="1">
    <location>
        <begin position="1"/>
        <end position="14"/>
    </location>
</feature>
<sequence length="430" mass="45506">MCSEDELSDDEDSDNTGQTGLFHRPTKSDSGTFSDVQNAHTASELTVTTSSLDVDGDIEDGADFQKCGSSNVTTAPCHSLSQLDEGILNKSESPGSESPFVPIRSPSDYTVMVAGSTGPESSTLTIVSENCTNQDDGSLEAKLSPKLEHKAVRRVKSMMSIEAPSTAQQQKAKADETCLDLAQNQPLPLGTESGRNPRTGTGLITPQDCKKGDTSELGGVCTIDTVTLKRSENESFGLDLEIVSSPLKVVIAGIKPGGAAERECSAKLHLGEEIVKIGETLVCSSSYQEICKLTHNLPMTLSLEVKRPVSAVDQLSSLINLSSRSTDRAARVIAAGSVQGVSDEGQAIPQTTGHFKHTRQTDRDFKIPVTNIDDILTEGSPCSDGNTHSKSPFKPSTEPVSCSSSQLVVGLSENADIRVPKQSGPRTAPT</sequence>
<feature type="compositionally biased region" description="Polar residues" evidence="1">
    <location>
        <begin position="28"/>
        <end position="38"/>
    </location>
</feature>
<evidence type="ECO:0000313" key="4">
    <source>
        <dbReference type="Proteomes" id="UP001187415"/>
    </source>
</evidence>
<feature type="region of interest" description="Disordered" evidence="1">
    <location>
        <begin position="1"/>
        <end position="38"/>
    </location>
</feature>
<dbReference type="Proteomes" id="UP001187415">
    <property type="component" value="Unassembled WGS sequence"/>
</dbReference>
<dbReference type="Gene3D" id="2.30.42.10">
    <property type="match status" value="1"/>
</dbReference>
<dbReference type="EMBL" id="JAUPFM010000011">
    <property type="protein sequence ID" value="KAK2837075.1"/>
    <property type="molecule type" value="Genomic_DNA"/>
</dbReference>
<organism evidence="3 4">
    <name type="scientific">Channa striata</name>
    <name type="common">Snakehead murrel</name>
    <name type="synonym">Ophicephalus striatus</name>
    <dbReference type="NCBI Taxonomy" id="64152"/>
    <lineage>
        <taxon>Eukaryota</taxon>
        <taxon>Metazoa</taxon>
        <taxon>Chordata</taxon>
        <taxon>Craniata</taxon>
        <taxon>Vertebrata</taxon>
        <taxon>Euteleostomi</taxon>
        <taxon>Actinopterygii</taxon>
        <taxon>Neopterygii</taxon>
        <taxon>Teleostei</taxon>
        <taxon>Neoteleostei</taxon>
        <taxon>Acanthomorphata</taxon>
        <taxon>Anabantaria</taxon>
        <taxon>Anabantiformes</taxon>
        <taxon>Channoidei</taxon>
        <taxon>Channidae</taxon>
        <taxon>Channa</taxon>
    </lineage>
</organism>
<dbReference type="AlphaFoldDB" id="A0AA88MGX5"/>
<protein>
    <recommendedName>
        <fullName evidence="2">PDZ domain-containing protein</fullName>
    </recommendedName>
</protein>
<dbReference type="PANTHER" id="PTHR11324">
    <property type="entry name" value="IL16-RELATED"/>
    <property type="match status" value="1"/>
</dbReference>
<gene>
    <name evidence="3" type="ORF">Q5P01_014287</name>
</gene>
<evidence type="ECO:0000256" key="1">
    <source>
        <dbReference type="SAM" id="MobiDB-lite"/>
    </source>
</evidence>
<feature type="region of interest" description="Disordered" evidence="1">
    <location>
        <begin position="185"/>
        <end position="207"/>
    </location>
</feature>
<accession>A0AA88MGX5</accession>
<keyword evidence="4" id="KW-1185">Reference proteome</keyword>
<dbReference type="InterPro" id="IPR036034">
    <property type="entry name" value="PDZ_sf"/>
</dbReference>
<dbReference type="SUPFAM" id="SSF50156">
    <property type="entry name" value="PDZ domain-like"/>
    <property type="match status" value="1"/>
</dbReference>
<dbReference type="InterPro" id="IPR001478">
    <property type="entry name" value="PDZ"/>
</dbReference>
<name>A0AA88MGX5_CHASR</name>
<feature type="region of interest" description="Disordered" evidence="1">
    <location>
        <begin position="376"/>
        <end position="405"/>
    </location>
</feature>
<evidence type="ECO:0000259" key="2">
    <source>
        <dbReference type="PROSITE" id="PS50106"/>
    </source>
</evidence>
<evidence type="ECO:0000313" key="3">
    <source>
        <dbReference type="EMBL" id="KAK2837075.1"/>
    </source>
</evidence>
<feature type="compositionally biased region" description="Polar residues" evidence="1">
    <location>
        <begin position="193"/>
        <end position="204"/>
    </location>
</feature>
<comment type="caution">
    <text evidence="3">The sequence shown here is derived from an EMBL/GenBank/DDBJ whole genome shotgun (WGS) entry which is preliminary data.</text>
</comment>
<dbReference type="PANTHER" id="PTHR11324:SF16">
    <property type="entry name" value="PDZ DOMAIN-CONTAINING PROTEIN 2"/>
    <property type="match status" value="1"/>
</dbReference>
<feature type="domain" description="PDZ" evidence="2">
    <location>
        <begin position="225"/>
        <end position="309"/>
    </location>
</feature>
<proteinExistence type="predicted"/>
<dbReference type="PROSITE" id="PS50106">
    <property type="entry name" value="PDZ"/>
    <property type="match status" value="1"/>
</dbReference>